<dbReference type="AlphaFoldDB" id="A0A9W9ZLM7"/>
<keyword evidence="4 5" id="KW-0472">Membrane</keyword>
<evidence type="ECO:0000259" key="6">
    <source>
        <dbReference type="PROSITE" id="PS50261"/>
    </source>
</evidence>
<dbReference type="InterPro" id="IPR000832">
    <property type="entry name" value="GPCR_2_secretin-like"/>
</dbReference>
<protein>
    <recommendedName>
        <fullName evidence="6">G-protein coupled receptors family 2 profile 2 domain-containing protein</fullName>
    </recommendedName>
</protein>
<keyword evidence="3 5" id="KW-1133">Transmembrane helix</keyword>
<accession>A0A9W9ZLM7</accession>
<dbReference type="GO" id="GO:0007166">
    <property type="term" value="P:cell surface receptor signaling pathway"/>
    <property type="evidence" value="ECO:0007669"/>
    <property type="project" value="InterPro"/>
</dbReference>
<dbReference type="PRINTS" id="PR00249">
    <property type="entry name" value="GPCRSECRETIN"/>
</dbReference>
<evidence type="ECO:0000313" key="7">
    <source>
        <dbReference type="EMBL" id="KAJ7383209.1"/>
    </source>
</evidence>
<dbReference type="CDD" id="cd15039">
    <property type="entry name" value="7tmB3_Methuselah-like"/>
    <property type="match status" value="1"/>
</dbReference>
<dbReference type="Gene3D" id="1.20.1070.10">
    <property type="entry name" value="Rhodopsin 7-helix transmembrane proteins"/>
    <property type="match status" value="1"/>
</dbReference>
<reference evidence="7" key="1">
    <citation type="submission" date="2023-01" db="EMBL/GenBank/DDBJ databases">
        <title>Genome assembly of the deep-sea coral Lophelia pertusa.</title>
        <authorList>
            <person name="Herrera S."/>
            <person name="Cordes E."/>
        </authorList>
    </citation>
    <scope>NUCLEOTIDE SEQUENCE</scope>
    <source>
        <strain evidence="7">USNM1676648</strain>
        <tissue evidence="7">Polyp</tissue>
    </source>
</reference>
<feature type="transmembrane region" description="Helical" evidence="5">
    <location>
        <begin position="493"/>
        <end position="514"/>
    </location>
</feature>
<dbReference type="Pfam" id="PF00002">
    <property type="entry name" value="7tm_2"/>
    <property type="match status" value="1"/>
</dbReference>
<feature type="transmembrane region" description="Helical" evidence="5">
    <location>
        <begin position="520"/>
        <end position="541"/>
    </location>
</feature>
<comment type="caution">
    <text evidence="7">The sequence shown here is derived from an EMBL/GenBank/DDBJ whole genome shotgun (WGS) entry which is preliminary data.</text>
</comment>
<dbReference type="EMBL" id="MU825904">
    <property type="protein sequence ID" value="KAJ7383209.1"/>
    <property type="molecule type" value="Genomic_DNA"/>
</dbReference>
<feature type="domain" description="G-protein coupled receptors family 2 profile 2" evidence="6">
    <location>
        <begin position="291"/>
        <end position="542"/>
    </location>
</feature>
<evidence type="ECO:0000256" key="4">
    <source>
        <dbReference type="ARBA" id="ARBA00023136"/>
    </source>
</evidence>
<evidence type="ECO:0000256" key="2">
    <source>
        <dbReference type="ARBA" id="ARBA00022692"/>
    </source>
</evidence>
<dbReference type="PROSITE" id="PS50261">
    <property type="entry name" value="G_PROTEIN_RECEP_F2_4"/>
    <property type="match status" value="1"/>
</dbReference>
<evidence type="ECO:0000256" key="1">
    <source>
        <dbReference type="ARBA" id="ARBA00004141"/>
    </source>
</evidence>
<proteinExistence type="predicted"/>
<evidence type="ECO:0000256" key="5">
    <source>
        <dbReference type="SAM" id="Phobius"/>
    </source>
</evidence>
<feature type="transmembrane region" description="Helical" evidence="5">
    <location>
        <begin position="449"/>
        <end position="472"/>
    </location>
</feature>
<comment type="subcellular location">
    <subcellularLocation>
        <location evidence="1">Membrane</location>
        <topology evidence="1">Multi-pass membrane protein</topology>
    </subcellularLocation>
</comment>
<name>A0A9W9ZLM7_9CNID</name>
<evidence type="ECO:0000256" key="3">
    <source>
        <dbReference type="ARBA" id="ARBA00022989"/>
    </source>
</evidence>
<dbReference type="GO" id="GO:0004930">
    <property type="term" value="F:G protein-coupled receptor activity"/>
    <property type="evidence" value="ECO:0007669"/>
    <property type="project" value="InterPro"/>
</dbReference>
<dbReference type="GO" id="GO:0016020">
    <property type="term" value="C:membrane"/>
    <property type="evidence" value="ECO:0007669"/>
    <property type="project" value="UniProtKB-SubCell"/>
</dbReference>
<evidence type="ECO:0000313" key="8">
    <source>
        <dbReference type="Proteomes" id="UP001163046"/>
    </source>
</evidence>
<dbReference type="OrthoDB" id="6153483at2759"/>
<feature type="transmembrane region" description="Helical" evidence="5">
    <location>
        <begin position="409"/>
        <end position="429"/>
    </location>
</feature>
<dbReference type="Proteomes" id="UP001163046">
    <property type="component" value="Unassembled WGS sequence"/>
</dbReference>
<dbReference type="InterPro" id="IPR017981">
    <property type="entry name" value="GPCR_2-like_7TM"/>
</dbReference>
<dbReference type="PANTHER" id="PTHR45902:SF1">
    <property type="entry name" value="LATROPHILIN RECEPTOR-LIKE PROTEIN A"/>
    <property type="match status" value="1"/>
</dbReference>
<feature type="transmembrane region" description="Helical" evidence="5">
    <location>
        <begin position="290"/>
        <end position="315"/>
    </location>
</feature>
<keyword evidence="8" id="KW-1185">Reference proteome</keyword>
<keyword evidence="2 5" id="KW-0812">Transmembrane</keyword>
<feature type="transmembrane region" description="Helical" evidence="5">
    <location>
        <begin position="350"/>
        <end position="372"/>
    </location>
</feature>
<sequence length="568" mass="64133">MVASCPLTWSEVETKRACMSTNYSADPASAVPVVDMATNLTYANIHCAMCHGKLNNLHLWNVQIWLQRDNLNTSLQAIRSPYAYWEVSPFDYQVEEHCIITPTAAITGQETKLKQLCRSYANGVFIAPLGSFKNPHCALLWNRTTLDGKIECRDQMSRGKPWLPSMLFVFSKTTKIKLTGLRVRVRIVRVEYNCEVNEVYDPFQRRCIPEILAIDSSFVGDKCTAEIRFLSSEFQILRNNSVLVFTHQKTYSNESFVLVNNTLILCSNFSRNYTKRRITLVDKEKQQYRAIYIITYVGFSLSIAFLLFLLVTYLLFAELRTFPGKKVMHLSCALIAMQSVYLASDPNVVSSVLCAVIGALLHYLILVVFLWMSAIAYNTQETFANVNVQPVNNPLIHQQRRRTYVRNCVFCWGLPFVAVVICVVLQLTNTGNVTYGNDDGCQLNLPARTFAVAIPVSLMLIFKTVALIRTAVAIKTSGQGNIASPIQTRLPLIVLKLTSVLGVTWILGFVLAFYQTPYLQYPYVIVNSSQGVLISLSFVFTKRVFRLYKQRFRGATAPIPNAGNEGQQ</sequence>
<organism evidence="7 8">
    <name type="scientific">Desmophyllum pertusum</name>
    <dbReference type="NCBI Taxonomy" id="174260"/>
    <lineage>
        <taxon>Eukaryota</taxon>
        <taxon>Metazoa</taxon>
        <taxon>Cnidaria</taxon>
        <taxon>Anthozoa</taxon>
        <taxon>Hexacorallia</taxon>
        <taxon>Scleractinia</taxon>
        <taxon>Caryophylliina</taxon>
        <taxon>Caryophylliidae</taxon>
        <taxon>Desmophyllum</taxon>
    </lineage>
</organism>
<dbReference type="PANTHER" id="PTHR45902">
    <property type="entry name" value="LATROPHILIN RECEPTOR-LIKE PROTEIN A"/>
    <property type="match status" value="1"/>
</dbReference>
<dbReference type="InterPro" id="IPR053231">
    <property type="entry name" value="GPCR_LN-TM7"/>
</dbReference>
<gene>
    <name evidence="7" type="ORF">OS493_030011</name>
</gene>